<protein>
    <submittedName>
        <fullName evidence="2">SOUL heme-binding protein</fullName>
    </submittedName>
</protein>
<dbReference type="EMBL" id="CP036298">
    <property type="protein sequence ID" value="QDV24980.1"/>
    <property type="molecule type" value="Genomic_DNA"/>
</dbReference>
<dbReference type="FunFam" id="3.20.80.10:FF:000008">
    <property type="entry name" value="SOUL heme-binding protein"/>
    <property type="match status" value="1"/>
</dbReference>
<dbReference type="PANTHER" id="PTHR11220:SF1">
    <property type="entry name" value="HEME-BINDING PROTEIN 2"/>
    <property type="match status" value="1"/>
</dbReference>
<reference evidence="2 3" key="1">
    <citation type="submission" date="2019-02" db="EMBL/GenBank/DDBJ databases">
        <title>Deep-cultivation of Planctomycetes and their phenomic and genomic characterization uncovers novel biology.</title>
        <authorList>
            <person name="Wiegand S."/>
            <person name="Jogler M."/>
            <person name="Boedeker C."/>
            <person name="Pinto D."/>
            <person name="Vollmers J."/>
            <person name="Rivas-Marin E."/>
            <person name="Kohn T."/>
            <person name="Peeters S.H."/>
            <person name="Heuer A."/>
            <person name="Rast P."/>
            <person name="Oberbeckmann S."/>
            <person name="Bunk B."/>
            <person name="Jeske O."/>
            <person name="Meyerdierks A."/>
            <person name="Storesund J.E."/>
            <person name="Kallscheuer N."/>
            <person name="Luecker S."/>
            <person name="Lage O.M."/>
            <person name="Pohl T."/>
            <person name="Merkel B.J."/>
            <person name="Hornburger P."/>
            <person name="Mueller R.-W."/>
            <person name="Bruemmer F."/>
            <person name="Labrenz M."/>
            <person name="Spormann A.M."/>
            <person name="Op den Camp H."/>
            <person name="Overmann J."/>
            <person name="Amann R."/>
            <person name="Jetten M.S.M."/>
            <person name="Mascher T."/>
            <person name="Medema M.H."/>
            <person name="Devos D.P."/>
            <person name="Kaster A.-K."/>
            <person name="Ovreas L."/>
            <person name="Rohde M."/>
            <person name="Galperin M.Y."/>
            <person name="Jogler C."/>
        </authorList>
    </citation>
    <scope>NUCLEOTIDE SEQUENCE [LARGE SCALE GENOMIC DNA]</scope>
    <source>
        <strain evidence="2 3">Q31a</strain>
    </source>
</reference>
<dbReference type="Pfam" id="PF04832">
    <property type="entry name" value="SOUL"/>
    <property type="match status" value="1"/>
</dbReference>
<dbReference type="PANTHER" id="PTHR11220">
    <property type="entry name" value="HEME-BINDING PROTEIN-RELATED"/>
    <property type="match status" value="1"/>
</dbReference>
<keyword evidence="3" id="KW-1185">Reference proteome</keyword>
<dbReference type="AlphaFoldDB" id="A0A518G8T4"/>
<name>A0A518G8T4_9BACT</name>
<sequence>MEMILERLTSIATVVGLVLVGAVAWNRTARAGYESAEYETIETDGKYEIREYPDLMIVATTTKIDAQGRDGSFMKLFRYISGANEAKQKISMTTPVFMENDRAESEVQMGFVMPSEVAAGSVPTPSGEDVVVRKRAGGRFAVLRFSGRLSAKLAKEQEAKLRAWMKSKGLEADVPNHASETATAVPQTAMSDSSGVEAASYDPPFTPAPLRRNEVLIRLK</sequence>
<evidence type="ECO:0000313" key="3">
    <source>
        <dbReference type="Proteomes" id="UP000318017"/>
    </source>
</evidence>
<gene>
    <name evidence="2" type="ORF">Q31a_33020</name>
</gene>
<evidence type="ECO:0000256" key="1">
    <source>
        <dbReference type="SAM" id="MobiDB-lite"/>
    </source>
</evidence>
<feature type="region of interest" description="Disordered" evidence="1">
    <location>
        <begin position="182"/>
        <end position="205"/>
    </location>
</feature>
<organism evidence="2 3">
    <name type="scientific">Aureliella helgolandensis</name>
    <dbReference type="NCBI Taxonomy" id="2527968"/>
    <lineage>
        <taxon>Bacteria</taxon>
        <taxon>Pseudomonadati</taxon>
        <taxon>Planctomycetota</taxon>
        <taxon>Planctomycetia</taxon>
        <taxon>Pirellulales</taxon>
        <taxon>Pirellulaceae</taxon>
        <taxon>Aureliella</taxon>
    </lineage>
</organism>
<evidence type="ECO:0000313" key="2">
    <source>
        <dbReference type="EMBL" id="QDV24980.1"/>
    </source>
</evidence>
<dbReference type="Gene3D" id="3.20.80.10">
    <property type="entry name" value="Regulatory factor, effector binding domain"/>
    <property type="match status" value="1"/>
</dbReference>
<dbReference type="InterPro" id="IPR006917">
    <property type="entry name" value="SOUL_heme-bd"/>
</dbReference>
<dbReference type="InterPro" id="IPR011256">
    <property type="entry name" value="Reg_factor_effector_dom_sf"/>
</dbReference>
<proteinExistence type="predicted"/>
<dbReference type="Proteomes" id="UP000318017">
    <property type="component" value="Chromosome"/>
</dbReference>
<accession>A0A518G8T4</accession>
<dbReference type="SUPFAM" id="SSF55136">
    <property type="entry name" value="Probable bacterial effector-binding domain"/>
    <property type="match status" value="1"/>
</dbReference>
<dbReference type="KEGG" id="ahel:Q31a_33020"/>
<feature type="compositionally biased region" description="Polar residues" evidence="1">
    <location>
        <begin position="182"/>
        <end position="194"/>
    </location>
</feature>